<dbReference type="PROSITE" id="PS01124">
    <property type="entry name" value="HTH_ARAC_FAMILY_2"/>
    <property type="match status" value="1"/>
</dbReference>
<name>A0ABV6CUE4_9SPHN</name>
<feature type="domain" description="HTH araC/xylS-type" evidence="5">
    <location>
        <begin position="244"/>
        <end position="342"/>
    </location>
</feature>
<dbReference type="Gene3D" id="1.10.10.60">
    <property type="entry name" value="Homeodomain-like"/>
    <property type="match status" value="1"/>
</dbReference>
<dbReference type="Proteomes" id="UP001589798">
    <property type="component" value="Unassembled WGS sequence"/>
</dbReference>
<proteinExistence type="predicted"/>
<dbReference type="PANTHER" id="PTHR47894">
    <property type="entry name" value="HTH-TYPE TRANSCRIPTIONAL REGULATOR GADX"/>
    <property type="match status" value="1"/>
</dbReference>
<protein>
    <submittedName>
        <fullName evidence="6">AraC family transcriptional regulator</fullName>
    </submittedName>
</protein>
<evidence type="ECO:0000313" key="7">
    <source>
        <dbReference type="Proteomes" id="UP001589798"/>
    </source>
</evidence>
<feature type="region of interest" description="Disordered" evidence="4">
    <location>
        <begin position="339"/>
        <end position="375"/>
    </location>
</feature>
<accession>A0ABV6CUE4</accession>
<dbReference type="EMBL" id="JBHLWK010000010">
    <property type="protein sequence ID" value="MFC0204339.1"/>
    <property type="molecule type" value="Genomic_DNA"/>
</dbReference>
<dbReference type="InterPro" id="IPR009057">
    <property type="entry name" value="Homeodomain-like_sf"/>
</dbReference>
<evidence type="ECO:0000313" key="6">
    <source>
        <dbReference type="EMBL" id="MFC0204339.1"/>
    </source>
</evidence>
<evidence type="ECO:0000259" key="5">
    <source>
        <dbReference type="PROSITE" id="PS01124"/>
    </source>
</evidence>
<organism evidence="6 7">
    <name type="scientific">Novosphingobium soli</name>
    <dbReference type="NCBI Taxonomy" id="574956"/>
    <lineage>
        <taxon>Bacteria</taxon>
        <taxon>Pseudomonadati</taxon>
        <taxon>Pseudomonadota</taxon>
        <taxon>Alphaproteobacteria</taxon>
        <taxon>Sphingomonadales</taxon>
        <taxon>Sphingomonadaceae</taxon>
        <taxon>Novosphingobium</taxon>
    </lineage>
</organism>
<dbReference type="Pfam" id="PF12625">
    <property type="entry name" value="Arabinose_bd"/>
    <property type="match status" value="1"/>
</dbReference>
<gene>
    <name evidence="6" type="ORF">ACFFJC_08645</name>
</gene>
<dbReference type="InterPro" id="IPR032687">
    <property type="entry name" value="AraC-type_N"/>
</dbReference>
<sequence>MASGAAHPEGFERVNAALLRHFAERVRAQGGHAESLLECAGVPAHVLQDDGASLTYPQAIRLLDAAARLLRCPDFGMRLARRQAGGAVLGPLGRAMRSARTFGGALRFAISHSDAHSSAAKLWLRPLPEEGRVFVAHELLTGDVARRAQVMEQILLLGHLEAIGMTGGAARGRLIHFRHEAVSPPEVYRRRFGCEVRFGEPVDGITFASEDLDSPITGGSEAIHGAAAAHIARAFPRRDAPVEAEVRGVIARRLAFGDCSSGEVARALNLHPRTLHRRLRAGGRNFQSVKDEVRQGLTRYYLEQTALDFREISAKLGFAEPSIFSRSCRRWFGGSPTQLRRGAQAEAPSMAFPPAQAGPASGGGARGSHASTSSA</sequence>
<comment type="caution">
    <text evidence="6">The sequence shown here is derived from an EMBL/GenBank/DDBJ whole genome shotgun (WGS) entry which is preliminary data.</text>
</comment>
<reference evidence="6 7" key="1">
    <citation type="submission" date="2024-09" db="EMBL/GenBank/DDBJ databases">
        <authorList>
            <person name="Sun Q."/>
            <person name="Mori K."/>
        </authorList>
    </citation>
    <scope>NUCLEOTIDE SEQUENCE [LARGE SCALE GENOMIC DNA]</scope>
    <source>
        <strain evidence="6 7">CCM 7706</strain>
    </source>
</reference>
<keyword evidence="7" id="KW-1185">Reference proteome</keyword>
<keyword evidence="3" id="KW-0804">Transcription</keyword>
<dbReference type="RefSeq" id="WP_379487091.1">
    <property type="nucleotide sequence ID" value="NZ_JBHLWK010000010.1"/>
</dbReference>
<evidence type="ECO:0000256" key="1">
    <source>
        <dbReference type="ARBA" id="ARBA00023015"/>
    </source>
</evidence>
<dbReference type="PANTHER" id="PTHR47894:SF4">
    <property type="entry name" value="HTH-TYPE TRANSCRIPTIONAL REGULATOR GADX"/>
    <property type="match status" value="1"/>
</dbReference>
<dbReference type="SUPFAM" id="SSF46689">
    <property type="entry name" value="Homeodomain-like"/>
    <property type="match status" value="1"/>
</dbReference>
<dbReference type="InterPro" id="IPR018060">
    <property type="entry name" value="HTH_AraC"/>
</dbReference>
<keyword evidence="2" id="KW-0238">DNA-binding</keyword>
<dbReference type="Pfam" id="PF12833">
    <property type="entry name" value="HTH_18"/>
    <property type="match status" value="1"/>
</dbReference>
<dbReference type="SMART" id="SM00342">
    <property type="entry name" value="HTH_ARAC"/>
    <property type="match status" value="1"/>
</dbReference>
<evidence type="ECO:0000256" key="2">
    <source>
        <dbReference type="ARBA" id="ARBA00023125"/>
    </source>
</evidence>
<keyword evidence="1" id="KW-0805">Transcription regulation</keyword>
<evidence type="ECO:0000256" key="4">
    <source>
        <dbReference type="SAM" id="MobiDB-lite"/>
    </source>
</evidence>
<evidence type="ECO:0000256" key="3">
    <source>
        <dbReference type="ARBA" id="ARBA00023163"/>
    </source>
</evidence>